<reference evidence="1 2" key="1">
    <citation type="journal article" date="2019" name="Int. J. Syst. Evol. Microbiol.">
        <title>The Global Catalogue of Microorganisms (GCM) 10K type strain sequencing project: providing services to taxonomists for standard genome sequencing and annotation.</title>
        <authorList>
            <consortium name="The Broad Institute Genomics Platform"/>
            <consortium name="The Broad Institute Genome Sequencing Center for Infectious Disease"/>
            <person name="Wu L."/>
            <person name="Ma J."/>
        </authorList>
    </citation>
    <scope>NUCLEOTIDE SEQUENCE [LARGE SCALE GENOMIC DNA]</scope>
    <source>
        <strain evidence="1 2">JCM 15515</strain>
    </source>
</reference>
<name>A0ABN1KRW6_9BURK</name>
<evidence type="ECO:0000313" key="2">
    <source>
        <dbReference type="Proteomes" id="UP001500573"/>
    </source>
</evidence>
<dbReference type="Proteomes" id="UP001500573">
    <property type="component" value="Unassembled WGS sequence"/>
</dbReference>
<keyword evidence="2" id="KW-1185">Reference proteome</keyword>
<gene>
    <name evidence="1" type="ORF">GCM10009108_06030</name>
</gene>
<organism evidence="1 2">
    <name type="scientific">Castellaniella ginsengisoli</name>
    <dbReference type="NCBI Taxonomy" id="546114"/>
    <lineage>
        <taxon>Bacteria</taxon>
        <taxon>Pseudomonadati</taxon>
        <taxon>Pseudomonadota</taxon>
        <taxon>Betaproteobacteria</taxon>
        <taxon>Burkholderiales</taxon>
        <taxon>Alcaligenaceae</taxon>
        <taxon>Castellaniella</taxon>
    </lineage>
</organism>
<evidence type="ECO:0000313" key="1">
    <source>
        <dbReference type="EMBL" id="GAA0774466.1"/>
    </source>
</evidence>
<sequence length="638" mass="71330">MQAIRSGLPFLRLEDGFLRSYGVGPGYPQLSLIVDDQGIYYDSTRPSALEVLLQSGQDVLQGLGDQVSKARSLILEHRLSKYNHAPDLPPALLHSGDRGRVLVVDQTVGDVSVSLGGASAQTFLDMLSAARRENPGATIYVKTHPEVSSGAKRGYLSDVAEEDGIVLLRQTVNPVDLIRAMDRVYVVSSTMGFEALLAGKPVSVFGLPWYAGWGVTDDRQTCPRRTRRRTVDELFAAAYFHYTRYLNPLTHRPGTIFDVIEWLVRQKRMRCRFAGKIVCVGFRRWKAANLRPLLRFGAEPVRFVRDARRAAAVGVGPDDSLVCWGREPPKGVVELAAASGARLVRMEDGFIRSVGLGSDMIPPQSLVLDETGLYFDPTRPSDLETLLNQRVWSADDLRRAESVRRFIVEHGITKYNLEPRAPVDWRPDGRLVVLVPGQVEDDASIRFGCSDVRTNLGLLQAAREAHPDAYIVYKPHPDVVSGNRRGAVLLDEARRYADHVEIRFSVVSCIEACDVVHTMTSLTGFDALLRGKRVVTYGQPFYAGWGLTTDRAAGEAAFARRHRRLSLAELVAGALLEYPLYWDPLLKGYTTCEAVLNRLVEERDRRERDGTLNGLNRGLWQRNRRKLLALWRAWRTAV</sequence>
<accession>A0ABN1KRW6</accession>
<dbReference type="InterPro" id="IPR007833">
    <property type="entry name" value="Capsule_polysaccharide_synth"/>
</dbReference>
<dbReference type="Pfam" id="PF05159">
    <property type="entry name" value="Capsule_synth"/>
    <property type="match status" value="3"/>
</dbReference>
<dbReference type="EMBL" id="BAAAEX010000003">
    <property type="protein sequence ID" value="GAA0774466.1"/>
    <property type="molecule type" value="Genomic_DNA"/>
</dbReference>
<proteinExistence type="predicted"/>
<dbReference type="CDD" id="cd16440">
    <property type="entry name" value="beta_Kdo_transferase_KpsC_1"/>
    <property type="match status" value="1"/>
</dbReference>
<dbReference type="CDD" id="cd16439">
    <property type="entry name" value="beta_Kdo_transferase_KpsC_2"/>
    <property type="match status" value="1"/>
</dbReference>
<protein>
    <submittedName>
        <fullName evidence="1">Capsular polysaccharide biosynthesis protein</fullName>
    </submittedName>
</protein>
<comment type="caution">
    <text evidence="1">The sequence shown here is derived from an EMBL/GenBank/DDBJ whole genome shotgun (WGS) entry which is preliminary data.</text>
</comment>